<accession>A0A9W6PRA5</accession>
<feature type="compositionally biased region" description="Basic and acidic residues" evidence="1">
    <location>
        <begin position="409"/>
        <end position="422"/>
    </location>
</feature>
<keyword evidence="2" id="KW-0472">Membrane</keyword>
<reference evidence="3" key="1">
    <citation type="submission" date="2023-02" db="EMBL/GenBank/DDBJ databases">
        <title>Actinomadura rubrobrunea NBRC 14622.</title>
        <authorList>
            <person name="Ichikawa N."/>
            <person name="Sato H."/>
            <person name="Tonouchi N."/>
        </authorList>
    </citation>
    <scope>NUCLEOTIDE SEQUENCE</scope>
    <source>
        <strain evidence="3">NBRC 14622</strain>
    </source>
</reference>
<evidence type="ECO:0000313" key="3">
    <source>
        <dbReference type="EMBL" id="GLW62070.1"/>
    </source>
</evidence>
<feature type="transmembrane region" description="Helical" evidence="2">
    <location>
        <begin position="29"/>
        <end position="49"/>
    </location>
</feature>
<feature type="region of interest" description="Disordered" evidence="1">
    <location>
        <begin position="273"/>
        <end position="473"/>
    </location>
</feature>
<dbReference type="RefSeq" id="WP_106258157.1">
    <property type="nucleotide sequence ID" value="NZ_BSRZ01000001.1"/>
</dbReference>
<proteinExistence type="predicted"/>
<comment type="caution">
    <text evidence="3">The sequence shown here is derived from an EMBL/GenBank/DDBJ whole genome shotgun (WGS) entry which is preliminary data.</text>
</comment>
<sequence>MTAQTPVPASVPATPEISLVEAVWRFRTMSLIIVLVSVLVSAAVTQLLLGGATATARFAVTDPTNKNNVLRMGVVSGQGFATYTAQRAAFAGSTPVLTKATEIIKRKGGPALTSAQLRGRVSTSSKSDGGVVIVEAKGSDMREAAMVANAVVAAYQEVTVATNVEKLDRQLKTIQQTQQQVQQQLEATPVNSRNYRLLSNRLTKLQADESGVLSARANTNDGVQFVDTADPNASEPSKLPRNAAIGFAIGLIIACVASFLRAASSLRPRRAEAVAAGGPGDHGDQAGAVPPVPPEPARRSRGRSAPVDPAADRGGRAWSDDGPKAPVPPPLASTGRGELNGSRNGRSAARGDGRRAARTGRRGAASGDVGPGASRDVPPAPPSSGRMARTGASKSAAAKPAAGASAAGKRADGAADADRAKGAELPPELWGGGRDGSGDPGRTAEDSFSLDDLAKEAGSGKSESTLMRYDLDR</sequence>
<evidence type="ECO:0000256" key="2">
    <source>
        <dbReference type="SAM" id="Phobius"/>
    </source>
</evidence>
<protein>
    <recommendedName>
        <fullName evidence="5">Polysaccharide chain length determinant N-terminal domain-containing protein</fullName>
    </recommendedName>
</protein>
<name>A0A9W6PRA5_9ACTN</name>
<evidence type="ECO:0008006" key="5">
    <source>
        <dbReference type="Google" id="ProtNLM"/>
    </source>
</evidence>
<feature type="transmembrane region" description="Helical" evidence="2">
    <location>
        <begin position="243"/>
        <end position="260"/>
    </location>
</feature>
<keyword evidence="4" id="KW-1185">Reference proteome</keyword>
<gene>
    <name evidence="3" type="ORF">Arub01_03140</name>
</gene>
<dbReference type="AlphaFoldDB" id="A0A9W6PRA5"/>
<keyword evidence="2" id="KW-1133">Transmembrane helix</keyword>
<evidence type="ECO:0000313" key="4">
    <source>
        <dbReference type="Proteomes" id="UP001165124"/>
    </source>
</evidence>
<evidence type="ECO:0000256" key="1">
    <source>
        <dbReference type="SAM" id="MobiDB-lite"/>
    </source>
</evidence>
<dbReference type="EMBL" id="BSRZ01000001">
    <property type="protein sequence ID" value="GLW62070.1"/>
    <property type="molecule type" value="Genomic_DNA"/>
</dbReference>
<organism evidence="3 4">
    <name type="scientific">Actinomadura rubrobrunea</name>
    <dbReference type="NCBI Taxonomy" id="115335"/>
    <lineage>
        <taxon>Bacteria</taxon>
        <taxon>Bacillati</taxon>
        <taxon>Actinomycetota</taxon>
        <taxon>Actinomycetes</taxon>
        <taxon>Streptosporangiales</taxon>
        <taxon>Thermomonosporaceae</taxon>
        <taxon>Actinomadura</taxon>
    </lineage>
</organism>
<keyword evidence="2" id="KW-0812">Transmembrane</keyword>
<feature type="compositionally biased region" description="Gly residues" evidence="1">
    <location>
        <begin position="430"/>
        <end position="439"/>
    </location>
</feature>
<feature type="compositionally biased region" description="Low complexity" evidence="1">
    <location>
        <begin position="391"/>
        <end position="408"/>
    </location>
</feature>
<feature type="compositionally biased region" description="Basic and acidic residues" evidence="1">
    <location>
        <begin position="310"/>
        <end position="323"/>
    </location>
</feature>
<dbReference type="Proteomes" id="UP001165124">
    <property type="component" value="Unassembled WGS sequence"/>
</dbReference>